<dbReference type="Proteomes" id="UP000254060">
    <property type="component" value="Unassembled WGS sequence"/>
</dbReference>
<gene>
    <name evidence="1" type="ORF">NCTC13163_03273</name>
</gene>
<organism evidence="1 2">
    <name type="scientific">Exiguobacterium aurantiacum</name>
    <dbReference type="NCBI Taxonomy" id="33987"/>
    <lineage>
        <taxon>Bacteria</taxon>
        <taxon>Bacillati</taxon>
        <taxon>Bacillota</taxon>
        <taxon>Bacilli</taxon>
        <taxon>Bacillales</taxon>
        <taxon>Bacillales Family XII. Incertae Sedis</taxon>
        <taxon>Exiguobacterium</taxon>
    </lineage>
</organism>
<sequence>MAESAREKRIQNECVSSEIIETRDDRQHATIEGMATSQVCLAGTCASTSSFRPTLNSRTCTPRIGRR</sequence>
<dbReference type="EMBL" id="UGGP01000003">
    <property type="protein sequence ID" value="STO53292.1"/>
    <property type="molecule type" value="Genomic_DNA"/>
</dbReference>
<dbReference type="AlphaFoldDB" id="A0A377HH29"/>
<proteinExistence type="predicted"/>
<accession>A0A377HH29</accession>
<evidence type="ECO:0000313" key="1">
    <source>
        <dbReference type="EMBL" id="STO53292.1"/>
    </source>
</evidence>
<evidence type="ECO:0000313" key="2">
    <source>
        <dbReference type="Proteomes" id="UP000254060"/>
    </source>
</evidence>
<protein>
    <submittedName>
        <fullName evidence="1">Uncharacterized protein</fullName>
    </submittedName>
</protein>
<reference evidence="1 2" key="1">
    <citation type="submission" date="2018-06" db="EMBL/GenBank/DDBJ databases">
        <authorList>
            <consortium name="Pathogen Informatics"/>
            <person name="Doyle S."/>
        </authorList>
    </citation>
    <scope>NUCLEOTIDE SEQUENCE [LARGE SCALE GENOMIC DNA]</scope>
    <source>
        <strain evidence="1 2">NCTC13163</strain>
    </source>
</reference>
<name>A0A377HH29_9BACL</name>